<gene>
    <name evidence="9" type="ORF">GCM10022278_30530</name>
</gene>
<dbReference type="SUPFAM" id="SSF47384">
    <property type="entry name" value="Homodimeric domain of signal transducing histidine kinase"/>
    <property type="match status" value="1"/>
</dbReference>
<dbReference type="Proteomes" id="UP001501337">
    <property type="component" value="Unassembled WGS sequence"/>
</dbReference>
<evidence type="ECO:0000313" key="10">
    <source>
        <dbReference type="Proteomes" id="UP001501337"/>
    </source>
</evidence>
<dbReference type="CDD" id="cd00082">
    <property type="entry name" value="HisKA"/>
    <property type="match status" value="1"/>
</dbReference>
<organism evidence="9 10">
    <name type="scientific">Allohahella marinimesophila</name>
    <dbReference type="NCBI Taxonomy" id="1054972"/>
    <lineage>
        <taxon>Bacteria</taxon>
        <taxon>Pseudomonadati</taxon>
        <taxon>Pseudomonadota</taxon>
        <taxon>Gammaproteobacteria</taxon>
        <taxon>Oceanospirillales</taxon>
        <taxon>Hahellaceae</taxon>
        <taxon>Allohahella</taxon>
    </lineage>
</organism>
<dbReference type="InterPro" id="IPR004358">
    <property type="entry name" value="Sig_transdc_His_kin-like_C"/>
</dbReference>
<dbReference type="InterPro" id="IPR050736">
    <property type="entry name" value="Sensor_HK_Regulatory"/>
</dbReference>
<feature type="domain" description="Histidine kinase" evidence="8">
    <location>
        <begin position="330"/>
        <end position="546"/>
    </location>
</feature>
<evidence type="ECO:0000256" key="6">
    <source>
        <dbReference type="ARBA" id="ARBA00023012"/>
    </source>
</evidence>
<evidence type="ECO:0000256" key="5">
    <source>
        <dbReference type="ARBA" id="ARBA00022777"/>
    </source>
</evidence>
<dbReference type="RefSeq" id="WP_344807922.1">
    <property type="nucleotide sequence ID" value="NZ_BAABBO010000014.1"/>
</dbReference>
<dbReference type="InterPro" id="IPR036097">
    <property type="entry name" value="HisK_dim/P_sf"/>
</dbReference>
<keyword evidence="7" id="KW-0812">Transmembrane</keyword>
<accession>A0ABP7PV30</accession>
<evidence type="ECO:0000313" key="9">
    <source>
        <dbReference type="EMBL" id="GAA3970936.1"/>
    </source>
</evidence>
<evidence type="ECO:0000256" key="2">
    <source>
        <dbReference type="ARBA" id="ARBA00012438"/>
    </source>
</evidence>
<protein>
    <recommendedName>
        <fullName evidence="2">histidine kinase</fullName>
        <ecNumber evidence="2">2.7.13.3</ecNumber>
    </recommendedName>
</protein>
<dbReference type="SUPFAM" id="SSF55874">
    <property type="entry name" value="ATPase domain of HSP90 chaperone/DNA topoisomerase II/histidine kinase"/>
    <property type="match status" value="1"/>
</dbReference>
<proteinExistence type="predicted"/>
<keyword evidence="7" id="KW-0472">Membrane</keyword>
<keyword evidence="9" id="KW-0067">ATP-binding</keyword>
<feature type="transmembrane region" description="Helical" evidence="7">
    <location>
        <begin position="62"/>
        <end position="83"/>
    </location>
</feature>
<dbReference type="InterPro" id="IPR003661">
    <property type="entry name" value="HisK_dim/P_dom"/>
</dbReference>
<comment type="catalytic activity">
    <reaction evidence="1">
        <text>ATP + protein L-histidine = ADP + protein N-phospho-L-histidine.</text>
        <dbReference type="EC" id="2.7.13.3"/>
    </reaction>
</comment>
<feature type="transmembrane region" description="Helical" evidence="7">
    <location>
        <begin position="33"/>
        <end position="50"/>
    </location>
</feature>
<keyword evidence="4" id="KW-0808">Transferase</keyword>
<keyword evidence="6" id="KW-0902">Two-component regulatory system</keyword>
<dbReference type="Pfam" id="PF25323">
    <property type="entry name" value="6TM_PilS"/>
    <property type="match status" value="1"/>
</dbReference>
<dbReference type="EMBL" id="BAABBO010000014">
    <property type="protein sequence ID" value="GAA3970936.1"/>
    <property type="molecule type" value="Genomic_DNA"/>
</dbReference>
<dbReference type="Gene3D" id="3.30.565.10">
    <property type="entry name" value="Histidine kinase-like ATPase, C-terminal domain"/>
    <property type="match status" value="1"/>
</dbReference>
<evidence type="ECO:0000256" key="7">
    <source>
        <dbReference type="SAM" id="Phobius"/>
    </source>
</evidence>
<feature type="transmembrane region" description="Helical" evidence="7">
    <location>
        <begin position="90"/>
        <end position="109"/>
    </location>
</feature>
<dbReference type="InterPro" id="IPR036890">
    <property type="entry name" value="HATPase_C_sf"/>
</dbReference>
<dbReference type="SMART" id="SM00388">
    <property type="entry name" value="HisKA"/>
    <property type="match status" value="1"/>
</dbReference>
<dbReference type="GO" id="GO:0005524">
    <property type="term" value="F:ATP binding"/>
    <property type="evidence" value="ECO:0007669"/>
    <property type="project" value="UniProtKB-KW"/>
</dbReference>
<keyword evidence="9" id="KW-0547">Nucleotide-binding</keyword>
<dbReference type="EC" id="2.7.13.3" evidence="2"/>
<dbReference type="InterPro" id="IPR003594">
    <property type="entry name" value="HATPase_dom"/>
</dbReference>
<dbReference type="Pfam" id="PF02518">
    <property type="entry name" value="HATPase_c"/>
    <property type="match status" value="1"/>
</dbReference>
<dbReference type="InterPro" id="IPR005467">
    <property type="entry name" value="His_kinase_dom"/>
</dbReference>
<comment type="caution">
    <text evidence="9">The sequence shown here is derived from an EMBL/GenBank/DDBJ whole genome shotgun (WGS) entry which is preliminary data.</text>
</comment>
<keyword evidence="7" id="KW-1133">Transmembrane helix</keyword>
<evidence type="ECO:0000256" key="4">
    <source>
        <dbReference type="ARBA" id="ARBA00022679"/>
    </source>
</evidence>
<keyword evidence="5" id="KW-0418">Kinase</keyword>
<dbReference type="SMART" id="SM00387">
    <property type="entry name" value="HATPase_c"/>
    <property type="match status" value="1"/>
</dbReference>
<name>A0ABP7PV30_9GAMM</name>
<keyword evidence="3" id="KW-0597">Phosphoprotein</keyword>
<dbReference type="PANTHER" id="PTHR43711:SF1">
    <property type="entry name" value="HISTIDINE KINASE 1"/>
    <property type="match status" value="1"/>
</dbReference>
<dbReference type="Pfam" id="PF00512">
    <property type="entry name" value="HisKA"/>
    <property type="match status" value="1"/>
</dbReference>
<evidence type="ECO:0000256" key="3">
    <source>
        <dbReference type="ARBA" id="ARBA00022553"/>
    </source>
</evidence>
<dbReference type="Gene3D" id="1.10.287.130">
    <property type="match status" value="1"/>
</dbReference>
<dbReference type="PRINTS" id="PR00344">
    <property type="entry name" value="BCTRLSENSOR"/>
</dbReference>
<evidence type="ECO:0000259" key="8">
    <source>
        <dbReference type="PROSITE" id="PS50109"/>
    </source>
</evidence>
<sequence length="552" mass="60974">MADLPRSLGGFYIGNAGTVDSAAYRKLFRVYNNYRVVVGLILLTTLLFQFNTGTRSFLNPLYYQILVASYLAIHVFVALLLLAGLRPRMVHVLASLLLEIGLLGGMLFFSSGVNGGVASLIVINVAAGCMLHPGRKGLLLAATGTLVVMAQEIYRFLLSESELDSVVESGVFGIAYFTAAVVIQNLSSRLISSETLAQKRAHEITELQTLNHLIIQRMLTGIIVTNKSLEVKLMNESTRAMLGIQNQRIPERLPQEIAVRLMQWKQNSEVSTEPLLPSTADSGQAPLQLSFAYLAKNHNQDVLIFIEDTSKVVMKAQHLKLASLGRLTASIAHEIRNPLGAASHAAQLLSESETLSEQDKSLNEIVLRHASRMNRVVENILQLSRSRSSNIERIELNDWLKEFVNEYRRFMAPDAVIEFEVDSGVDAEHVISGQFDSGHLHQILSNLMNNAVKFTKLHSGEGYCKVILSELQTSRQARICVEDKGPGLTPAQQQNVFEPFFTTDKNGTGLGLYLSRELCQANQAQLTFSNLPEGGARFCLTLSHPKRKVSAE</sequence>
<evidence type="ECO:0000256" key="1">
    <source>
        <dbReference type="ARBA" id="ARBA00000085"/>
    </source>
</evidence>
<dbReference type="PANTHER" id="PTHR43711">
    <property type="entry name" value="TWO-COMPONENT HISTIDINE KINASE"/>
    <property type="match status" value="1"/>
</dbReference>
<dbReference type="PROSITE" id="PS50109">
    <property type="entry name" value="HIS_KIN"/>
    <property type="match status" value="1"/>
</dbReference>
<keyword evidence="10" id="KW-1185">Reference proteome</keyword>
<reference evidence="10" key="1">
    <citation type="journal article" date="2019" name="Int. J. Syst. Evol. Microbiol.">
        <title>The Global Catalogue of Microorganisms (GCM) 10K type strain sequencing project: providing services to taxonomists for standard genome sequencing and annotation.</title>
        <authorList>
            <consortium name="The Broad Institute Genomics Platform"/>
            <consortium name="The Broad Institute Genome Sequencing Center for Infectious Disease"/>
            <person name="Wu L."/>
            <person name="Ma J."/>
        </authorList>
    </citation>
    <scope>NUCLEOTIDE SEQUENCE [LARGE SCALE GENOMIC DNA]</scope>
    <source>
        <strain evidence="10">JCM 17555</strain>
    </source>
</reference>